<dbReference type="OrthoDB" id="67700at2759"/>
<dbReference type="InterPro" id="IPR035892">
    <property type="entry name" value="C2_domain_sf"/>
</dbReference>
<organism evidence="2 3">
    <name type="scientific">Eimeria maxima</name>
    <name type="common">Coccidian parasite</name>
    <dbReference type="NCBI Taxonomy" id="5804"/>
    <lineage>
        <taxon>Eukaryota</taxon>
        <taxon>Sar</taxon>
        <taxon>Alveolata</taxon>
        <taxon>Apicomplexa</taxon>
        <taxon>Conoidasida</taxon>
        <taxon>Coccidia</taxon>
        <taxon>Eucoccidiorida</taxon>
        <taxon>Eimeriorina</taxon>
        <taxon>Eimeriidae</taxon>
        <taxon>Eimeria</taxon>
    </lineage>
</organism>
<dbReference type="SUPFAM" id="SSF49562">
    <property type="entry name" value="C2 domain (Calcium/lipid-binding domain, CaLB)"/>
    <property type="match status" value="1"/>
</dbReference>
<gene>
    <name evidence="2" type="ORF">EMWEY_00057210</name>
</gene>
<dbReference type="PANTHER" id="PTHR46436">
    <property type="entry name" value="CENTROSOMAL PROTEIN OF 76 KDA"/>
    <property type="match status" value="1"/>
</dbReference>
<evidence type="ECO:0000259" key="1">
    <source>
        <dbReference type="PROSITE" id="PS50004"/>
    </source>
</evidence>
<dbReference type="VEuPathDB" id="ToxoDB:EMWEY_00057210"/>
<dbReference type="Pfam" id="PF00168">
    <property type="entry name" value="C2"/>
    <property type="match status" value="1"/>
</dbReference>
<dbReference type="RefSeq" id="XP_013336035.1">
    <property type="nucleotide sequence ID" value="XM_013480581.1"/>
</dbReference>
<dbReference type="InterPro" id="IPR000008">
    <property type="entry name" value="C2_dom"/>
</dbReference>
<protein>
    <submittedName>
        <fullName evidence="2">C2 domain-containing protein, putative</fullName>
    </submittedName>
</protein>
<dbReference type="GeneID" id="25339707"/>
<keyword evidence="3" id="KW-1185">Reference proteome</keyword>
<dbReference type="InterPro" id="IPR056290">
    <property type="entry name" value="CEPT76/DRC7_peptidase-like_dom"/>
</dbReference>
<dbReference type="CDD" id="cd00030">
    <property type="entry name" value="C2"/>
    <property type="match status" value="1"/>
</dbReference>
<reference evidence="2" key="1">
    <citation type="submission" date="2013-10" db="EMBL/GenBank/DDBJ databases">
        <title>Genomic analysis of the causative agents of coccidiosis in chickens.</title>
        <authorList>
            <person name="Reid A.J."/>
            <person name="Blake D."/>
            <person name="Billington K."/>
            <person name="Browne H."/>
            <person name="Dunn M."/>
            <person name="Hung S."/>
            <person name="Kawahara F."/>
            <person name="Miranda-Saavedra D."/>
            <person name="Mourier T."/>
            <person name="Nagra H."/>
            <person name="Otto T.D."/>
            <person name="Rawlings N."/>
            <person name="Sanchez A."/>
            <person name="Sanders M."/>
            <person name="Subramaniam C."/>
            <person name="Tay Y."/>
            <person name="Dear P."/>
            <person name="Doerig C."/>
            <person name="Gruber A."/>
            <person name="Parkinson J."/>
            <person name="Shirley M."/>
            <person name="Wan K.L."/>
            <person name="Berriman M."/>
            <person name="Tomley F."/>
            <person name="Pain A."/>
        </authorList>
    </citation>
    <scope>NUCLEOTIDE SEQUENCE [LARGE SCALE GENOMIC DNA]</scope>
    <source>
        <strain evidence="2">Weybridge</strain>
    </source>
</reference>
<dbReference type="PANTHER" id="PTHR46436:SF2">
    <property type="entry name" value="CHROMOSOME UNDETERMINED SCAFFOLD_119, WHOLE GENOME SHOTGUN SEQUENCE"/>
    <property type="match status" value="1"/>
</dbReference>
<dbReference type="Gene3D" id="2.60.40.150">
    <property type="entry name" value="C2 domain"/>
    <property type="match status" value="1"/>
</dbReference>
<dbReference type="InterPro" id="IPR052299">
    <property type="entry name" value="CEP76"/>
</dbReference>
<feature type="non-terminal residue" evidence="2">
    <location>
        <position position="1"/>
    </location>
</feature>
<dbReference type="Pfam" id="PF24656">
    <property type="entry name" value="CEPT76_peptidase"/>
    <property type="match status" value="1"/>
</dbReference>
<evidence type="ECO:0000313" key="2">
    <source>
        <dbReference type="EMBL" id="CDJ59387.1"/>
    </source>
</evidence>
<dbReference type="EMBL" id="HG720365">
    <property type="protein sequence ID" value="CDJ59387.1"/>
    <property type="molecule type" value="Genomic_DNA"/>
</dbReference>
<dbReference type="SMART" id="SM00239">
    <property type="entry name" value="C2"/>
    <property type="match status" value="1"/>
</dbReference>
<evidence type="ECO:0000313" key="3">
    <source>
        <dbReference type="Proteomes" id="UP000030763"/>
    </source>
</evidence>
<dbReference type="OMA" id="HWDEEKE"/>
<proteinExistence type="predicted"/>
<feature type="domain" description="C2" evidence="1">
    <location>
        <begin position="71"/>
        <end position="197"/>
    </location>
</feature>
<dbReference type="AlphaFoldDB" id="U6M572"/>
<reference evidence="2" key="2">
    <citation type="submission" date="2013-10" db="EMBL/GenBank/DDBJ databases">
        <authorList>
            <person name="Aslett M."/>
        </authorList>
    </citation>
    <scope>NUCLEOTIDE SEQUENCE [LARGE SCALE GENOMIC DNA]</scope>
    <source>
        <strain evidence="2">Weybridge</strain>
    </source>
</reference>
<dbReference type="Proteomes" id="UP000030763">
    <property type="component" value="Unassembled WGS sequence"/>
</dbReference>
<accession>U6M572</accession>
<sequence>VLVEDMRGSSAFREIGYAQLPLRGVVGYPSLQVELGAPRWVCLQAKMEGWGPQLRDWRFGSIEGVVMVAHTPRYRQLGEVYDLEGNRAYLILKIIGIDQIVTADNRSSVDTYVEVSFDGTARRTRTIRNSLNPNWEEEIAVPLRFSSLKDIAFNDIQKKGKIYLDVWGTGDNYVDHLGECALYLQEIFFNEKNQKKTQVQKERIILETNTKAKYETRVFSGTKRLSFIHKDDRPSNLTFEAWTCPDLLDASDLDKLPQAERFDTKNNMPRALADKYDNLKGVFNGVIEAKKLLDAEAPVGPPRFFSLEMSDQRRESQFLPTLVAPIKPPLGVDSQAAVFHYTRCVPFVIKRQSLTFSPDFTMQLKAGDALDHCLLMASLLLGLPAHAFVCIGTLHDKHMHAWVTTFHWDEEKETGNVKMWETASGLVYVLKGRFQDLGVAES</sequence>
<dbReference type="PROSITE" id="PS50004">
    <property type="entry name" value="C2"/>
    <property type="match status" value="1"/>
</dbReference>
<name>U6M572_EIMMA</name>